<dbReference type="SUPFAM" id="SSF53218">
    <property type="entry name" value="Molybdenum cofactor biosynthesis proteins"/>
    <property type="match status" value="1"/>
</dbReference>
<gene>
    <name evidence="3" type="ORF">AFULGI_00025450</name>
</gene>
<name>A0A075WNV2_ARCFL</name>
<organism evidence="3 4">
    <name type="scientific">Archaeoglobus fulgidus DSM 8774</name>
    <dbReference type="NCBI Taxonomy" id="1344584"/>
    <lineage>
        <taxon>Archaea</taxon>
        <taxon>Methanobacteriati</taxon>
        <taxon>Methanobacteriota</taxon>
        <taxon>Archaeoglobi</taxon>
        <taxon>Archaeoglobales</taxon>
        <taxon>Archaeoglobaceae</taxon>
        <taxon>Archaeoglobus</taxon>
    </lineage>
</organism>
<dbReference type="HAMAP" id="MF_00226_A">
    <property type="entry name" value="CinA_A"/>
    <property type="match status" value="1"/>
</dbReference>
<dbReference type="PANTHER" id="PTHR13939">
    <property type="entry name" value="NICOTINAMIDE-NUCLEOTIDE AMIDOHYDROLASE PNCC"/>
    <property type="match status" value="1"/>
</dbReference>
<dbReference type="PANTHER" id="PTHR13939:SF0">
    <property type="entry name" value="NMN AMIDOHYDROLASE-LIKE PROTEIN YFAY"/>
    <property type="match status" value="1"/>
</dbReference>
<dbReference type="EMBL" id="CP006577">
    <property type="protein sequence ID" value="AIG99258.1"/>
    <property type="molecule type" value="Genomic_DNA"/>
</dbReference>
<dbReference type="Pfam" id="PF24102">
    <property type="entry name" value="FLAD1_M"/>
    <property type="match status" value="1"/>
</dbReference>
<protein>
    <recommendedName>
        <fullName evidence="1">Protein AFULGI_00025450</fullName>
    </recommendedName>
</protein>
<dbReference type="Gene3D" id="3.40.980.10">
    <property type="entry name" value="MoaB/Mog-like domain"/>
    <property type="match status" value="1"/>
</dbReference>
<dbReference type="AlphaFoldDB" id="A0A075WNV2"/>
<sequence length="229" mass="25507">MEFIIISVGNEILSGDITNTNAAYMAKKLTRAGHKVKKIITIPDDVNIIAEEVRKASKEADFVLVTGGLGATHDDVTAEGVARAFNRKLVISKEVYEWLSKLSKNEEAVRKISSVPEGSEIVWNDVGAAPAFIVENVAVMPGVPAEMENTFEKILERFEKGEYHEEVVKVNGFEVKIVDKLNQVVRDNPDVEIGSYPKPGYVMVKFSGRDKEKVKKAVKQFEELLNDKR</sequence>
<reference evidence="3 4" key="1">
    <citation type="submission" date="2013-07" db="EMBL/GenBank/DDBJ databases">
        <title>Genome of Archaeoglobus fulgidus.</title>
        <authorList>
            <person name="Fiebig A."/>
            <person name="Birkeland N.-K."/>
        </authorList>
    </citation>
    <scope>NUCLEOTIDE SEQUENCE [LARGE SCALE GENOMIC DNA]</scope>
    <source>
        <strain evidence="3 4">DSM 8774</strain>
    </source>
</reference>
<evidence type="ECO:0000313" key="4">
    <source>
        <dbReference type="Proteomes" id="UP000028501"/>
    </source>
</evidence>
<dbReference type="Pfam" id="PF00994">
    <property type="entry name" value="MoCF_biosynth"/>
    <property type="match status" value="1"/>
</dbReference>
<evidence type="ECO:0000313" key="3">
    <source>
        <dbReference type="EMBL" id="AIG99258.1"/>
    </source>
</evidence>
<dbReference type="CDD" id="cd00885">
    <property type="entry name" value="cinA"/>
    <property type="match status" value="1"/>
</dbReference>
<dbReference type="Proteomes" id="UP000028501">
    <property type="component" value="Chromosome"/>
</dbReference>
<feature type="domain" description="MoaB/Mog" evidence="2">
    <location>
        <begin position="4"/>
        <end position="161"/>
    </location>
</feature>
<comment type="similarity">
    <text evidence="1">Belongs to the CinA family.</text>
</comment>
<evidence type="ECO:0000259" key="2">
    <source>
        <dbReference type="SMART" id="SM00852"/>
    </source>
</evidence>
<dbReference type="InterPro" id="IPR056596">
    <property type="entry name" value="FLAD1_M"/>
</dbReference>
<dbReference type="KEGG" id="afg:AFULGI_00025450"/>
<evidence type="ECO:0000256" key="1">
    <source>
        <dbReference type="HAMAP-Rule" id="MF_00226"/>
    </source>
</evidence>
<proteinExistence type="inferred from homology"/>
<dbReference type="InterPro" id="IPR001453">
    <property type="entry name" value="MoaB/Mog_dom"/>
</dbReference>
<dbReference type="InterPro" id="IPR023055">
    <property type="entry name" value="CinA_Arc"/>
</dbReference>
<dbReference type="RefSeq" id="WP_048096326.1">
    <property type="nucleotide sequence ID" value="NZ_CP006577.1"/>
</dbReference>
<dbReference type="HOGENOM" id="CLU_030805_0_2_2"/>
<dbReference type="InterPro" id="IPR036425">
    <property type="entry name" value="MoaB/Mog-like_dom_sf"/>
</dbReference>
<dbReference type="SMART" id="SM00852">
    <property type="entry name" value="MoCF_biosynth"/>
    <property type="match status" value="1"/>
</dbReference>
<dbReference type="InterPro" id="IPR050101">
    <property type="entry name" value="CinA"/>
</dbReference>
<dbReference type="GeneID" id="24796014"/>
<dbReference type="NCBIfam" id="TIGR00177">
    <property type="entry name" value="molyb_syn"/>
    <property type="match status" value="1"/>
</dbReference>
<accession>A0A075WNV2</accession>